<keyword evidence="2" id="KW-1185">Reference proteome</keyword>
<organism evidence="1 2">
    <name type="scientific">Papaver atlanticum</name>
    <dbReference type="NCBI Taxonomy" id="357466"/>
    <lineage>
        <taxon>Eukaryota</taxon>
        <taxon>Viridiplantae</taxon>
        <taxon>Streptophyta</taxon>
        <taxon>Embryophyta</taxon>
        <taxon>Tracheophyta</taxon>
        <taxon>Spermatophyta</taxon>
        <taxon>Magnoliopsida</taxon>
        <taxon>Ranunculales</taxon>
        <taxon>Papaveraceae</taxon>
        <taxon>Papaveroideae</taxon>
        <taxon>Papaver</taxon>
    </lineage>
</organism>
<evidence type="ECO:0000313" key="2">
    <source>
        <dbReference type="Proteomes" id="UP001202328"/>
    </source>
</evidence>
<gene>
    <name evidence="1" type="ORF">MKW98_004287</name>
</gene>
<accession>A0AAD4XSK1</accession>
<dbReference type="AlphaFoldDB" id="A0AAD4XSK1"/>
<sequence length="87" mass="9836">MTGERFGRHTDGSVELGDGRRTYYTLLMYLSGGSGQKTKTELSSDKDFSVEAAPPKEWLFFTPVEIVACYMRPVTLRRVSSISFFQT</sequence>
<evidence type="ECO:0000313" key="1">
    <source>
        <dbReference type="EMBL" id="KAI3943782.1"/>
    </source>
</evidence>
<name>A0AAD4XSK1_9MAGN</name>
<protein>
    <submittedName>
        <fullName evidence="1">Uncharacterized protein</fullName>
    </submittedName>
</protein>
<dbReference type="Proteomes" id="UP001202328">
    <property type="component" value="Unassembled WGS sequence"/>
</dbReference>
<comment type="caution">
    <text evidence="1">The sequence shown here is derived from an EMBL/GenBank/DDBJ whole genome shotgun (WGS) entry which is preliminary data.</text>
</comment>
<dbReference type="EMBL" id="JAJJMB010004170">
    <property type="protein sequence ID" value="KAI3943782.1"/>
    <property type="molecule type" value="Genomic_DNA"/>
</dbReference>
<proteinExistence type="predicted"/>
<reference evidence="1" key="1">
    <citation type="submission" date="2022-04" db="EMBL/GenBank/DDBJ databases">
        <title>A functionally conserved STORR gene fusion in Papaver species that diverged 16.8 million years ago.</title>
        <authorList>
            <person name="Catania T."/>
        </authorList>
    </citation>
    <scope>NUCLEOTIDE SEQUENCE</scope>
    <source>
        <strain evidence="1">S-188037</strain>
    </source>
</reference>